<keyword evidence="8" id="KW-0694">RNA-binding</keyword>
<evidence type="ECO:0000259" key="15">
    <source>
        <dbReference type="PROSITE" id="PS51195"/>
    </source>
</evidence>
<keyword evidence="9" id="KW-0539">Nucleus</keyword>
<feature type="compositionally biased region" description="Acidic residues" evidence="12">
    <location>
        <begin position="150"/>
        <end position="186"/>
    </location>
</feature>
<dbReference type="InterPro" id="IPR001650">
    <property type="entry name" value="Helicase_C-like"/>
</dbReference>
<sequence length="840" mass="92390">MATDKKGLVALAKAAKARQAARRHAAKLRAAASADTTEDQVELALLDTPPRATAKQAQLNSKSRGKDKSTSKSKKRRAEDDAQPKKRLRADQLAWRKVNTSSLPGMDAGGGMMMLEELEDVGVEWEEGPDGGRTARFVTKAKGKERAEAEAEDEDEEGGEEEEQNDDEDQEVQEEQSDSDEDQPDELDTLTFEGLDEADLNNADDNVVDEEPAFNDKKLPAWKGVDLHSSLKQGLLSLGFKTPTDIQKRAVPFALEGRDVVGVAETGSGKTLAYALPVLSHVLRQPRTSGKRPLSALILCPTRELALQVSENLSALLAKACPSEKGKPPRVSVGSVIGGLSAHKQARIVERGADVLVATPGRLWDLLKMNDALAASVRALKFLIIDEADRMIETGHFAELERIVKLTQREGSNAEAVDEDEDEIFKAAGTQLTATKARDDMQTFVFSATLSKDLQANLKRYKRRGRKRSSTLEDLVERLDFRDANPAVIDLSPEGGLVATLREAQIECVASDKDLYLYYMLLRYPGRTLVFTGSIDGIRRLIPLFQTLRVPVHPLHSQLQQKQRLRNLDRFRSEPNSVLIATDVAARGLDIPHVDHVVHFNLPRSADAYVHRSGRTARAQNPGFALQLVAPEDRGVQRGLLKALGRTAPPPDMPIEGGFLRTLKERVRIAGELEKAQHASKKKAHDKNWLLEAAEAMDVDIDPSMLSDLEDDPDRPFSHAKASKVDKLKAELAELLAQPLVARGVSARYPTSGSRVIVDDVLRGDAHGVMLGASTEAAFEVADTVALKKGGKGTKKFDRKKADKGEVMRGRQERKDAKKRAKGKDKKRRDEDDEGDEEDE</sequence>
<evidence type="ECO:0000259" key="13">
    <source>
        <dbReference type="PROSITE" id="PS51192"/>
    </source>
</evidence>
<evidence type="ECO:0000256" key="3">
    <source>
        <dbReference type="ARBA" id="ARBA00022517"/>
    </source>
</evidence>
<evidence type="ECO:0000256" key="7">
    <source>
        <dbReference type="ARBA" id="ARBA00022840"/>
    </source>
</evidence>
<dbReference type="PROSITE" id="PS51195">
    <property type="entry name" value="Q_MOTIF"/>
    <property type="match status" value="1"/>
</dbReference>
<dbReference type="PROSITE" id="PS00039">
    <property type="entry name" value="DEAD_ATP_HELICASE"/>
    <property type="match status" value="1"/>
</dbReference>
<keyword evidence="6" id="KW-0347">Helicase</keyword>
<evidence type="ECO:0000256" key="5">
    <source>
        <dbReference type="ARBA" id="ARBA00022801"/>
    </source>
</evidence>
<dbReference type="PROSITE" id="PS51192">
    <property type="entry name" value="HELICASE_ATP_BIND_1"/>
    <property type="match status" value="1"/>
</dbReference>
<dbReference type="EMBL" id="KQ087195">
    <property type="protein sequence ID" value="KLT43452.1"/>
    <property type="molecule type" value="Genomic_DNA"/>
</dbReference>
<keyword evidence="17" id="KW-1185">Reference proteome</keyword>
<keyword evidence="5" id="KW-0378">Hydrolase</keyword>
<dbReference type="GO" id="GO:0016787">
    <property type="term" value="F:hydrolase activity"/>
    <property type="evidence" value="ECO:0007669"/>
    <property type="project" value="UniProtKB-KW"/>
</dbReference>
<evidence type="ECO:0000256" key="2">
    <source>
        <dbReference type="ARBA" id="ARBA00012552"/>
    </source>
</evidence>
<evidence type="ECO:0000313" key="16">
    <source>
        <dbReference type="EMBL" id="KLT43452.1"/>
    </source>
</evidence>
<dbReference type="Pfam" id="PF00271">
    <property type="entry name" value="Helicase_C"/>
    <property type="match status" value="1"/>
</dbReference>
<dbReference type="GO" id="GO:0010467">
    <property type="term" value="P:gene expression"/>
    <property type="evidence" value="ECO:0007669"/>
    <property type="project" value="UniProtKB-ARBA"/>
</dbReference>
<feature type="non-terminal residue" evidence="16">
    <location>
        <position position="1"/>
    </location>
</feature>
<feature type="compositionally biased region" description="Acidic residues" evidence="12">
    <location>
        <begin position="116"/>
        <end position="129"/>
    </location>
</feature>
<protein>
    <recommendedName>
        <fullName evidence="2">RNA helicase</fullName>
        <ecNumber evidence="2">3.6.4.13</ecNumber>
    </recommendedName>
</protein>
<keyword evidence="3" id="KW-0690">Ribosome biogenesis</keyword>
<evidence type="ECO:0000313" key="17">
    <source>
        <dbReference type="Proteomes" id="UP000053611"/>
    </source>
</evidence>
<feature type="domain" description="Helicase ATP-binding" evidence="13">
    <location>
        <begin position="251"/>
        <end position="468"/>
    </location>
</feature>
<dbReference type="InterPro" id="IPR014014">
    <property type="entry name" value="RNA_helicase_DEAD_Q_motif"/>
</dbReference>
<evidence type="ECO:0000256" key="11">
    <source>
        <dbReference type="PROSITE-ProRule" id="PRU00552"/>
    </source>
</evidence>
<accession>A0A0J0XQV3</accession>
<reference evidence="16 17" key="1">
    <citation type="submission" date="2015-03" db="EMBL/GenBank/DDBJ databases">
        <title>Genomics and transcriptomics of the oil-accumulating basidiomycete yeast T. oleaginosus allow insights into substrate utilization and the diverse evolutionary trajectories of mating systems in fungi.</title>
        <authorList>
            <consortium name="DOE Joint Genome Institute"/>
            <person name="Kourist R."/>
            <person name="Kracht O."/>
            <person name="Bracharz F."/>
            <person name="Lipzen A."/>
            <person name="Nolan M."/>
            <person name="Ohm R."/>
            <person name="Grigoriev I."/>
            <person name="Sun S."/>
            <person name="Heitman J."/>
            <person name="Bruck T."/>
            <person name="Nowrousian M."/>
        </authorList>
    </citation>
    <scope>NUCLEOTIDE SEQUENCE [LARGE SCALE GENOMIC DNA]</scope>
    <source>
        <strain evidence="16 17">IBC0246</strain>
    </source>
</reference>
<dbReference type="EC" id="3.6.4.13" evidence="2"/>
<dbReference type="InterPro" id="IPR050079">
    <property type="entry name" value="DEAD_box_RNA_helicase"/>
</dbReference>
<dbReference type="GO" id="GO:0042254">
    <property type="term" value="P:ribosome biogenesis"/>
    <property type="evidence" value="ECO:0007669"/>
    <property type="project" value="UniProtKB-KW"/>
</dbReference>
<dbReference type="RefSeq" id="XP_018279943.1">
    <property type="nucleotide sequence ID" value="XM_018426581.1"/>
</dbReference>
<feature type="region of interest" description="Disordered" evidence="12">
    <location>
        <begin position="790"/>
        <end position="840"/>
    </location>
</feature>
<evidence type="ECO:0000259" key="14">
    <source>
        <dbReference type="PROSITE" id="PS51194"/>
    </source>
</evidence>
<feature type="compositionally biased region" description="Basic residues" evidence="12">
    <location>
        <begin position="16"/>
        <end position="27"/>
    </location>
</feature>
<dbReference type="InterPro" id="IPR027417">
    <property type="entry name" value="P-loop_NTPase"/>
</dbReference>
<evidence type="ECO:0000256" key="10">
    <source>
        <dbReference type="ARBA" id="ARBA00047984"/>
    </source>
</evidence>
<dbReference type="PANTHER" id="PTHR47959:SF1">
    <property type="entry name" value="ATP-DEPENDENT RNA HELICASE DBPA"/>
    <property type="match status" value="1"/>
</dbReference>
<dbReference type="Proteomes" id="UP000053611">
    <property type="component" value="Unassembled WGS sequence"/>
</dbReference>
<keyword evidence="4" id="KW-0547">Nucleotide-binding</keyword>
<dbReference type="GO" id="GO:0005634">
    <property type="term" value="C:nucleus"/>
    <property type="evidence" value="ECO:0007669"/>
    <property type="project" value="UniProtKB-SubCell"/>
</dbReference>
<dbReference type="Gene3D" id="3.40.50.300">
    <property type="entry name" value="P-loop containing nucleotide triphosphate hydrolases"/>
    <property type="match status" value="2"/>
</dbReference>
<evidence type="ECO:0000256" key="9">
    <source>
        <dbReference type="ARBA" id="ARBA00023242"/>
    </source>
</evidence>
<gene>
    <name evidence="16" type="ORF">CC85DRAFT_327390</name>
</gene>
<feature type="short sequence motif" description="Q motif" evidence="11">
    <location>
        <begin position="220"/>
        <end position="248"/>
    </location>
</feature>
<feature type="compositionally biased region" description="Acidic residues" evidence="12">
    <location>
        <begin position="831"/>
        <end position="840"/>
    </location>
</feature>
<dbReference type="OrthoDB" id="4310724at2759"/>
<dbReference type="InterPro" id="IPR011545">
    <property type="entry name" value="DEAD/DEAH_box_helicase_dom"/>
</dbReference>
<dbReference type="Pfam" id="PF00270">
    <property type="entry name" value="DEAD"/>
    <property type="match status" value="1"/>
</dbReference>
<keyword evidence="7" id="KW-0067">ATP-binding</keyword>
<dbReference type="GO" id="GO:0003724">
    <property type="term" value="F:RNA helicase activity"/>
    <property type="evidence" value="ECO:0007669"/>
    <property type="project" value="UniProtKB-EC"/>
</dbReference>
<dbReference type="GO" id="GO:0005524">
    <property type="term" value="F:ATP binding"/>
    <property type="evidence" value="ECO:0007669"/>
    <property type="project" value="UniProtKB-KW"/>
</dbReference>
<comment type="catalytic activity">
    <reaction evidence="10">
        <text>ATP + H2O = ADP + phosphate + H(+)</text>
        <dbReference type="Rhea" id="RHEA:13065"/>
        <dbReference type="ChEBI" id="CHEBI:15377"/>
        <dbReference type="ChEBI" id="CHEBI:15378"/>
        <dbReference type="ChEBI" id="CHEBI:30616"/>
        <dbReference type="ChEBI" id="CHEBI:43474"/>
        <dbReference type="ChEBI" id="CHEBI:456216"/>
        <dbReference type="EC" id="3.6.4.13"/>
    </reaction>
</comment>
<organism evidence="16 17">
    <name type="scientific">Cutaneotrichosporon oleaginosum</name>
    <dbReference type="NCBI Taxonomy" id="879819"/>
    <lineage>
        <taxon>Eukaryota</taxon>
        <taxon>Fungi</taxon>
        <taxon>Dikarya</taxon>
        <taxon>Basidiomycota</taxon>
        <taxon>Agaricomycotina</taxon>
        <taxon>Tremellomycetes</taxon>
        <taxon>Trichosporonales</taxon>
        <taxon>Trichosporonaceae</taxon>
        <taxon>Cutaneotrichosporon</taxon>
    </lineage>
</organism>
<dbReference type="PROSITE" id="PS51194">
    <property type="entry name" value="HELICASE_CTER"/>
    <property type="match status" value="1"/>
</dbReference>
<feature type="compositionally biased region" description="Basic residues" evidence="12">
    <location>
        <begin position="817"/>
        <end position="827"/>
    </location>
</feature>
<dbReference type="InterPro" id="IPR014001">
    <property type="entry name" value="Helicase_ATP-bd"/>
</dbReference>
<dbReference type="GeneID" id="28987184"/>
<feature type="compositionally biased region" description="Basic residues" evidence="12">
    <location>
        <begin position="790"/>
        <end position="799"/>
    </location>
</feature>
<feature type="domain" description="DEAD-box RNA helicase Q" evidence="15">
    <location>
        <begin position="220"/>
        <end position="248"/>
    </location>
</feature>
<dbReference type="GO" id="GO:0005829">
    <property type="term" value="C:cytosol"/>
    <property type="evidence" value="ECO:0007669"/>
    <property type="project" value="TreeGrafter"/>
</dbReference>
<evidence type="ECO:0000256" key="12">
    <source>
        <dbReference type="SAM" id="MobiDB-lite"/>
    </source>
</evidence>
<dbReference type="InterPro" id="IPR000629">
    <property type="entry name" value="RNA-helicase_DEAD-box_CS"/>
</dbReference>
<proteinExistence type="predicted"/>
<dbReference type="SUPFAM" id="SSF52540">
    <property type="entry name" value="P-loop containing nucleoside triphosphate hydrolases"/>
    <property type="match status" value="1"/>
</dbReference>
<dbReference type="CDD" id="cd18787">
    <property type="entry name" value="SF2_C_DEAD"/>
    <property type="match status" value="1"/>
</dbReference>
<feature type="domain" description="Helicase C-terminal" evidence="14">
    <location>
        <begin position="514"/>
        <end position="661"/>
    </location>
</feature>
<name>A0A0J0XQV3_9TREE</name>
<dbReference type="SMART" id="SM00490">
    <property type="entry name" value="HELICc"/>
    <property type="match status" value="1"/>
</dbReference>
<dbReference type="PANTHER" id="PTHR47959">
    <property type="entry name" value="ATP-DEPENDENT RNA HELICASE RHLE-RELATED"/>
    <property type="match status" value="1"/>
</dbReference>
<feature type="compositionally biased region" description="Basic and acidic residues" evidence="12">
    <location>
        <begin position="800"/>
        <end position="816"/>
    </location>
</feature>
<comment type="subcellular location">
    <subcellularLocation>
        <location evidence="1">Nucleus</location>
    </subcellularLocation>
</comment>
<dbReference type="GO" id="GO:0003723">
    <property type="term" value="F:RNA binding"/>
    <property type="evidence" value="ECO:0007669"/>
    <property type="project" value="UniProtKB-KW"/>
</dbReference>
<dbReference type="AlphaFoldDB" id="A0A0J0XQV3"/>
<feature type="region of interest" description="Disordered" evidence="12">
    <location>
        <begin position="16"/>
        <end position="186"/>
    </location>
</feature>
<evidence type="ECO:0000256" key="6">
    <source>
        <dbReference type="ARBA" id="ARBA00022806"/>
    </source>
</evidence>
<evidence type="ECO:0000256" key="8">
    <source>
        <dbReference type="ARBA" id="ARBA00022884"/>
    </source>
</evidence>
<evidence type="ECO:0000256" key="4">
    <source>
        <dbReference type="ARBA" id="ARBA00022741"/>
    </source>
</evidence>
<evidence type="ECO:0000256" key="1">
    <source>
        <dbReference type="ARBA" id="ARBA00004123"/>
    </source>
</evidence>
<dbReference type="SMART" id="SM00487">
    <property type="entry name" value="DEXDc"/>
    <property type="match status" value="1"/>
</dbReference>
<dbReference type="STRING" id="879819.A0A0J0XQV3"/>